<gene>
    <name evidence="1" type="ORF">MELA_00457</name>
</gene>
<accession>A0A564ZHF1</accession>
<reference evidence="1 2" key="1">
    <citation type="submission" date="2019-07" db="EMBL/GenBank/DDBJ databases">
        <authorList>
            <person name="Cremers G."/>
        </authorList>
    </citation>
    <scope>NUCLEOTIDE SEQUENCE [LARGE SCALE GENOMIC DNA]</scope>
</reference>
<dbReference type="AlphaFoldDB" id="A0A564ZHF1"/>
<evidence type="ECO:0000313" key="2">
    <source>
        <dbReference type="Proteomes" id="UP000334340"/>
    </source>
</evidence>
<dbReference type="EMBL" id="CABIKM010000006">
    <property type="protein sequence ID" value="VUZ84092.1"/>
    <property type="molecule type" value="Genomic_DNA"/>
</dbReference>
<keyword evidence="2" id="KW-1185">Reference proteome</keyword>
<organism evidence="1 2">
    <name type="scientific">Candidatus Methylomirabilis lanthanidiphila</name>
    <dbReference type="NCBI Taxonomy" id="2211376"/>
    <lineage>
        <taxon>Bacteria</taxon>
        <taxon>Candidatus Methylomirabilota</taxon>
        <taxon>Candidatus Methylomirabilia</taxon>
        <taxon>Candidatus Methylomirabilales</taxon>
        <taxon>Candidatus Methylomirabilaceae</taxon>
        <taxon>Candidatus Methylomirabilis</taxon>
    </lineage>
</organism>
<dbReference type="Proteomes" id="UP000334340">
    <property type="component" value="Unassembled WGS sequence"/>
</dbReference>
<name>A0A564ZHF1_9BACT</name>
<sequence>MIISLELTQRWRRHIKALSQVAEKTLIGAAGESVPTNI</sequence>
<protein>
    <submittedName>
        <fullName evidence="1">Uncharacterized protein</fullName>
    </submittedName>
</protein>
<proteinExistence type="predicted"/>
<evidence type="ECO:0000313" key="1">
    <source>
        <dbReference type="EMBL" id="VUZ84092.1"/>
    </source>
</evidence>